<accession>A0ABD2JI53</accession>
<evidence type="ECO:0000313" key="4">
    <source>
        <dbReference type="Proteomes" id="UP001620645"/>
    </source>
</evidence>
<evidence type="ECO:0000259" key="2">
    <source>
        <dbReference type="Pfam" id="PF24628"/>
    </source>
</evidence>
<dbReference type="InterPro" id="IPR056044">
    <property type="entry name" value="DUF7627"/>
</dbReference>
<dbReference type="Pfam" id="PF24628">
    <property type="entry name" value="DUF7627"/>
    <property type="match status" value="1"/>
</dbReference>
<dbReference type="AlphaFoldDB" id="A0ABD2JI53"/>
<proteinExistence type="predicted"/>
<comment type="caution">
    <text evidence="3">The sequence shown here is derived from an EMBL/GenBank/DDBJ whole genome shotgun (WGS) entry which is preliminary data.</text>
</comment>
<feature type="compositionally biased region" description="Low complexity" evidence="1">
    <location>
        <begin position="17"/>
        <end position="34"/>
    </location>
</feature>
<dbReference type="Proteomes" id="UP001620645">
    <property type="component" value="Unassembled WGS sequence"/>
</dbReference>
<feature type="region of interest" description="Disordered" evidence="1">
    <location>
        <begin position="1"/>
        <end position="72"/>
    </location>
</feature>
<gene>
    <name evidence="3" type="ORF">niasHS_006756</name>
</gene>
<organism evidence="3 4">
    <name type="scientific">Heterodera schachtii</name>
    <name type="common">Sugarbeet cyst nematode worm</name>
    <name type="synonym">Tylenchus schachtii</name>
    <dbReference type="NCBI Taxonomy" id="97005"/>
    <lineage>
        <taxon>Eukaryota</taxon>
        <taxon>Metazoa</taxon>
        <taxon>Ecdysozoa</taxon>
        <taxon>Nematoda</taxon>
        <taxon>Chromadorea</taxon>
        <taxon>Rhabditida</taxon>
        <taxon>Tylenchina</taxon>
        <taxon>Tylenchomorpha</taxon>
        <taxon>Tylenchoidea</taxon>
        <taxon>Heteroderidae</taxon>
        <taxon>Heteroderinae</taxon>
        <taxon>Heterodera</taxon>
    </lineage>
</organism>
<reference evidence="3 4" key="1">
    <citation type="submission" date="2024-10" db="EMBL/GenBank/DDBJ databases">
        <authorList>
            <person name="Kim D."/>
        </authorList>
    </citation>
    <scope>NUCLEOTIDE SEQUENCE [LARGE SCALE GENOMIC DNA]</scope>
    <source>
        <strain evidence="3">Taebaek</strain>
    </source>
</reference>
<feature type="compositionally biased region" description="Polar residues" evidence="1">
    <location>
        <begin position="44"/>
        <end position="60"/>
    </location>
</feature>
<evidence type="ECO:0000313" key="3">
    <source>
        <dbReference type="EMBL" id="KAL3090304.1"/>
    </source>
</evidence>
<evidence type="ECO:0000256" key="1">
    <source>
        <dbReference type="SAM" id="MobiDB-lite"/>
    </source>
</evidence>
<feature type="domain" description="DUF7627" evidence="2">
    <location>
        <begin position="83"/>
        <end position="302"/>
    </location>
</feature>
<keyword evidence="4" id="KW-1185">Reference proteome</keyword>
<protein>
    <recommendedName>
        <fullName evidence="2">DUF7627 domain-containing protein</fullName>
    </recommendedName>
</protein>
<name>A0ABD2JI53_HETSC</name>
<dbReference type="EMBL" id="JBICCN010000143">
    <property type="protein sequence ID" value="KAL3090304.1"/>
    <property type="molecule type" value="Genomic_DNA"/>
</dbReference>
<sequence length="315" mass="35519">MASELDHSPSPSINGLNNNSAKRSSRSAESSAESTRNRRFLANLQATLGGTGKSQNSSPRRGNKPRNFGRNVLPKTVDSLEEALRLINLSEDDVCASLMDVKPFLQCNSASFKDEEFIQISLALCDAALHQSNIYFVIDICVTLIEFKAFQQAMSDCLKRKTTEFLKDEGGESANVPHFLAQLMVAKWPRKFNRVQESSNVILYTVFNTIIGWVNFLHTKLKDDLADSEIEAIFEHCAQGMILFCNTGQRFIWMNFPELYDQIFNVIVELLTKDTKLPSSVKCSLLQLHISMNKWSLANLPKYSNAQTQTVNLFF</sequence>